<dbReference type="SMART" id="SM01397">
    <property type="entry name" value="Ribosomal_S3Ae"/>
    <property type="match status" value="1"/>
</dbReference>
<dbReference type="FunCoup" id="L0AB03">
    <property type="interactions" value="159"/>
</dbReference>
<evidence type="ECO:0000256" key="2">
    <source>
        <dbReference type="ARBA" id="ARBA00023274"/>
    </source>
</evidence>
<comment type="similarity">
    <text evidence="3">Belongs to the eukaryotic ribosomal protein eS1 family.</text>
</comment>
<dbReference type="GO" id="GO:1990904">
    <property type="term" value="C:ribonucleoprotein complex"/>
    <property type="evidence" value="ECO:0007669"/>
    <property type="project" value="UniProtKB-KW"/>
</dbReference>
<dbReference type="STRING" id="1056495.Calag_0448"/>
<dbReference type="InterPro" id="IPR001593">
    <property type="entry name" value="Ribosomal_eS1"/>
</dbReference>
<dbReference type="GeneID" id="14211708"/>
<dbReference type="GO" id="GO:0003735">
    <property type="term" value="F:structural constituent of ribosome"/>
    <property type="evidence" value="ECO:0007669"/>
    <property type="project" value="InterPro"/>
</dbReference>
<accession>L0AB03</accession>
<dbReference type="EMBL" id="CP003378">
    <property type="protein sequence ID" value="AFZ70215.1"/>
    <property type="molecule type" value="Genomic_DNA"/>
</dbReference>
<dbReference type="GO" id="GO:0005840">
    <property type="term" value="C:ribosome"/>
    <property type="evidence" value="ECO:0007669"/>
    <property type="project" value="UniProtKB-KW"/>
</dbReference>
<sequence length="211" mass="24023">MPRQKSKTSVRDAWKLKKWYNIISPETFGKIQIGLTPADSEEKLSKRTVEITLFDITGNYSHVNTKLKFQINSVSEDNAYTIFKGHELLRDYLRSLTRRRSSKIAIILNVTTKDGAKIRVTSAVFTQYRCKTSQKQTIRKIMKDIIESKGNQLTFDEFVRLAVFGEQDGSLAQEITKAAKKVCNVRKVEIIKQKVIELPKNVASSHEAVAA</sequence>
<keyword evidence="1 3" id="KW-0689">Ribosomal protein</keyword>
<protein>
    <recommendedName>
        <fullName evidence="3">Small ribosomal subunit protein eS1</fullName>
    </recommendedName>
</protein>
<name>L0AB03_CALLD</name>
<organism evidence="4 5">
    <name type="scientific">Caldisphaera lagunensis (strain DSM 15908 / JCM 11604 / ANMR 0165 / IC-154)</name>
    <dbReference type="NCBI Taxonomy" id="1056495"/>
    <lineage>
        <taxon>Archaea</taxon>
        <taxon>Thermoproteota</taxon>
        <taxon>Thermoprotei</taxon>
        <taxon>Acidilobales</taxon>
        <taxon>Caldisphaeraceae</taxon>
        <taxon>Caldisphaera</taxon>
    </lineage>
</organism>
<dbReference type="OrthoDB" id="30639at2157"/>
<dbReference type="HAMAP" id="MF_00359">
    <property type="entry name" value="Ribosomal_eS1"/>
    <property type="match status" value="1"/>
</dbReference>
<dbReference type="KEGG" id="clg:Calag_0448"/>
<keyword evidence="2 3" id="KW-0687">Ribonucleoprotein</keyword>
<dbReference type="eggNOG" id="arCOG04186">
    <property type="taxonomic scope" value="Archaea"/>
</dbReference>
<dbReference type="InParanoid" id="L0AB03"/>
<gene>
    <name evidence="3" type="primary">rps3ae</name>
    <name evidence="4" type="ordered locus">Calag_0448</name>
</gene>
<evidence type="ECO:0000313" key="5">
    <source>
        <dbReference type="Proteomes" id="UP000010469"/>
    </source>
</evidence>
<dbReference type="Proteomes" id="UP000010469">
    <property type="component" value="Chromosome"/>
</dbReference>
<dbReference type="HOGENOM" id="CLU_062507_1_0_2"/>
<dbReference type="NCBIfam" id="NF003142">
    <property type="entry name" value="PRK04057.1"/>
    <property type="match status" value="1"/>
</dbReference>
<dbReference type="InterPro" id="IPR030838">
    <property type="entry name" value="Ribosomal_eS1_arc"/>
</dbReference>
<dbReference type="RefSeq" id="WP_015232113.1">
    <property type="nucleotide sequence ID" value="NC_019791.1"/>
</dbReference>
<dbReference type="GO" id="GO:0006412">
    <property type="term" value="P:translation"/>
    <property type="evidence" value="ECO:0007669"/>
    <property type="project" value="UniProtKB-UniRule"/>
</dbReference>
<proteinExistence type="inferred from homology"/>
<evidence type="ECO:0000256" key="1">
    <source>
        <dbReference type="ARBA" id="ARBA00022980"/>
    </source>
</evidence>
<evidence type="ECO:0000256" key="3">
    <source>
        <dbReference type="HAMAP-Rule" id="MF_00359"/>
    </source>
</evidence>
<reference evidence="5" key="1">
    <citation type="submission" date="2012-03" db="EMBL/GenBank/DDBJ databases">
        <title>Complete genome of Caldisphaera lagunensis DSM 15908.</title>
        <authorList>
            <person name="Lucas S."/>
            <person name="Copeland A."/>
            <person name="Lapidus A."/>
            <person name="Glavina del Rio T."/>
            <person name="Dalin E."/>
            <person name="Tice H."/>
            <person name="Bruce D."/>
            <person name="Goodwin L."/>
            <person name="Pitluck S."/>
            <person name="Peters L."/>
            <person name="Mikhailova N."/>
            <person name="Teshima H."/>
            <person name="Kyrpides N."/>
            <person name="Mavromatis K."/>
            <person name="Ivanova N."/>
            <person name="Brettin T."/>
            <person name="Detter J.C."/>
            <person name="Han C."/>
            <person name="Larimer F."/>
            <person name="Land M."/>
            <person name="Hauser L."/>
            <person name="Markowitz V."/>
            <person name="Cheng J.-F."/>
            <person name="Hugenholtz P."/>
            <person name="Woyke T."/>
            <person name="Wu D."/>
            <person name="Spring S."/>
            <person name="Schroeder M."/>
            <person name="Brambilla E."/>
            <person name="Klenk H.-P."/>
            <person name="Eisen J.A."/>
        </authorList>
    </citation>
    <scope>NUCLEOTIDE SEQUENCE [LARGE SCALE GENOMIC DNA]</scope>
    <source>
        <strain evidence="5">DSM 15908 / JCM 11604 / IC-154</strain>
    </source>
</reference>
<dbReference type="Pfam" id="PF01015">
    <property type="entry name" value="Ribosomal_S3Ae"/>
    <property type="match status" value="1"/>
</dbReference>
<dbReference type="AlphaFoldDB" id="L0AB03"/>
<evidence type="ECO:0000313" key="4">
    <source>
        <dbReference type="EMBL" id="AFZ70215.1"/>
    </source>
</evidence>
<keyword evidence="5" id="KW-1185">Reference proteome</keyword>